<protein>
    <submittedName>
        <fullName evidence="1">Related to glycosyltransferase family 32 protein-Laccaria bicolor</fullName>
    </submittedName>
</protein>
<accession>G4TCX8</accession>
<reference evidence="1 2" key="1">
    <citation type="journal article" date="2011" name="PLoS Pathog.">
        <title>Endophytic Life Strategies Decoded by Genome and Transcriptome Analyses of the Mutualistic Root Symbiont Piriformospora indica.</title>
        <authorList>
            <person name="Zuccaro A."/>
            <person name="Lahrmann U."/>
            <person name="Guldener U."/>
            <person name="Langen G."/>
            <person name="Pfiffi S."/>
            <person name="Biedenkopf D."/>
            <person name="Wong P."/>
            <person name="Samans B."/>
            <person name="Grimm C."/>
            <person name="Basiewicz M."/>
            <person name="Murat C."/>
            <person name="Martin F."/>
            <person name="Kogel K.H."/>
        </authorList>
    </citation>
    <scope>NUCLEOTIDE SEQUENCE [LARGE SCALE GENOMIC DNA]</scope>
    <source>
        <strain evidence="1 2">DSM 11827</strain>
    </source>
</reference>
<dbReference type="OMA" id="NTHETNS"/>
<keyword evidence="2" id="KW-1185">Reference proteome</keyword>
<gene>
    <name evidence="1" type="ORF">PIIN_03049</name>
</gene>
<dbReference type="STRING" id="1109443.G4TCX8"/>
<dbReference type="Proteomes" id="UP000007148">
    <property type="component" value="Unassembled WGS sequence"/>
</dbReference>
<dbReference type="HOGENOM" id="CLU_649100_0_0_1"/>
<dbReference type="GO" id="GO:0016740">
    <property type="term" value="F:transferase activity"/>
    <property type="evidence" value="ECO:0007669"/>
    <property type="project" value="UniProtKB-KW"/>
</dbReference>
<keyword evidence="1" id="KW-0808">Transferase</keyword>
<organism evidence="1 2">
    <name type="scientific">Serendipita indica (strain DSM 11827)</name>
    <name type="common">Root endophyte fungus</name>
    <name type="synonym">Piriformospora indica</name>
    <dbReference type="NCBI Taxonomy" id="1109443"/>
    <lineage>
        <taxon>Eukaryota</taxon>
        <taxon>Fungi</taxon>
        <taxon>Dikarya</taxon>
        <taxon>Basidiomycota</taxon>
        <taxon>Agaricomycotina</taxon>
        <taxon>Agaricomycetes</taxon>
        <taxon>Sebacinales</taxon>
        <taxon>Serendipitaceae</taxon>
        <taxon>Serendipita</taxon>
    </lineage>
</organism>
<dbReference type="eggNOG" id="ENOG502RH41">
    <property type="taxonomic scope" value="Eukaryota"/>
</dbReference>
<proteinExistence type="predicted"/>
<dbReference type="AlphaFoldDB" id="G4TCX8"/>
<name>G4TCX8_SERID</name>
<evidence type="ECO:0000313" key="2">
    <source>
        <dbReference type="Proteomes" id="UP000007148"/>
    </source>
</evidence>
<sequence>MMEWSRYAGGKGLEKPLSLPTPVPPPGGIPAYTIGVGTVAVGKAPEMTREDAKKNFKWTPGQCDAEYPRRFHTYLEGELDETTYMTLLSFLYTQNVGLHLPSTNQTSIPCRPEFWVWVKDLGPDESQWKNKLLKSPFAHILLNGRFSHVIKFKNWNATEQMDATPEWSSEWRDAARLDRRPKKKKLMQKDEAEEPSFVFVGPTAGDQIHQVYNISMANTARWTIPHNHGGIFVERGVLFMRDWEEIWNYRGAFATRSAPHTYRNAVIKLNKHSALGKFVFRTALRHGLALDARSVGTYADDGGLIELLYPFPDMLADLAGWSHDNYQKKRPAVPLLSSSNEFFDHNPSHSPPSQLGLRNFFRGAWFYDSSPLLQNTHETNSTQSISTMEAKPLSESSWAAVHKRTYEAFLHGEIPNMYGESSR</sequence>
<dbReference type="EMBL" id="CAFZ01000048">
    <property type="protein sequence ID" value="CCA69149.1"/>
    <property type="molecule type" value="Genomic_DNA"/>
</dbReference>
<dbReference type="InParanoid" id="G4TCX8"/>
<comment type="caution">
    <text evidence="1">The sequence shown here is derived from an EMBL/GenBank/DDBJ whole genome shotgun (WGS) entry which is preliminary data.</text>
</comment>
<evidence type="ECO:0000313" key="1">
    <source>
        <dbReference type="EMBL" id="CCA69149.1"/>
    </source>
</evidence>
<dbReference type="OrthoDB" id="108365at2759"/>